<comment type="caution">
    <text evidence="14">The sequence shown here is derived from an EMBL/GenBank/DDBJ whole genome shotgun (WGS) entry which is preliminary data.</text>
</comment>
<evidence type="ECO:0000256" key="2">
    <source>
        <dbReference type="ARBA" id="ARBA00004236"/>
    </source>
</evidence>
<dbReference type="Pfam" id="PF00512">
    <property type="entry name" value="HisKA"/>
    <property type="match status" value="1"/>
</dbReference>
<evidence type="ECO:0000259" key="13">
    <source>
        <dbReference type="PROSITE" id="PS50885"/>
    </source>
</evidence>
<evidence type="ECO:0000256" key="1">
    <source>
        <dbReference type="ARBA" id="ARBA00000085"/>
    </source>
</evidence>
<accession>A0ABV7Y6T1</accession>
<keyword evidence="10 11" id="KW-0472">Membrane</keyword>
<dbReference type="PROSITE" id="PS50885">
    <property type="entry name" value="HAMP"/>
    <property type="match status" value="1"/>
</dbReference>
<dbReference type="SMART" id="SM00387">
    <property type="entry name" value="HATPase_c"/>
    <property type="match status" value="1"/>
</dbReference>
<evidence type="ECO:0000256" key="4">
    <source>
        <dbReference type="ARBA" id="ARBA00022553"/>
    </source>
</evidence>
<dbReference type="GO" id="GO:0005524">
    <property type="term" value="F:ATP binding"/>
    <property type="evidence" value="ECO:0007669"/>
    <property type="project" value="UniProtKB-KW"/>
</dbReference>
<dbReference type="Gene3D" id="3.30.565.10">
    <property type="entry name" value="Histidine kinase-like ATPase, C-terminal domain"/>
    <property type="match status" value="1"/>
</dbReference>
<dbReference type="SMART" id="SM00388">
    <property type="entry name" value="HisKA"/>
    <property type="match status" value="1"/>
</dbReference>
<dbReference type="Gene3D" id="6.10.340.10">
    <property type="match status" value="1"/>
</dbReference>
<evidence type="ECO:0000256" key="5">
    <source>
        <dbReference type="ARBA" id="ARBA00022679"/>
    </source>
</evidence>
<evidence type="ECO:0000313" key="15">
    <source>
        <dbReference type="Proteomes" id="UP001595699"/>
    </source>
</evidence>
<name>A0ABV7Y6T1_9ACTN</name>
<feature type="transmembrane region" description="Helical" evidence="11">
    <location>
        <begin position="172"/>
        <end position="195"/>
    </location>
</feature>
<keyword evidence="8 11" id="KW-1133">Transmembrane helix</keyword>
<evidence type="ECO:0000259" key="12">
    <source>
        <dbReference type="PROSITE" id="PS50109"/>
    </source>
</evidence>
<dbReference type="InterPro" id="IPR004358">
    <property type="entry name" value="Sig_transdc_His_kin-like_C"/>
</dbReference>
<evidence type="ECO:0000256" key="8">
    <source>
        <dbReference type="ARBA" id="ARBA00022989"/>
    </source>
</evidence>
<dbReference type="SUPFAM" id="SSF55874">
    <property type="entry name" value="ATPase domain of HSP90 chaperone/DNA topoisomerase II/histidine kinase"/>
    <property type="match status" value="1"/>
</dbReference>
<dbReference type="InterPro" id="IPR036890">
    <property type="entry name" value="HATPase_C_sf"/>
</dbReference>
<dbReference type="InterPro" id="IPR003660">
    <property type="entry name" value="HAMP_dom"/>
</dbReference>
<dbReference type="PANTHER" id="PTHR45436:SF5">
    <property type="entry name" value="SENSOR HISTIDINE KINASE TRCS"/>
    <property type="match status" value="1"/>
</dbReference>
<dbReference type="InterPro" id="IPR003594">
    <property type="entry name" value="HATPase_dom"/>
</dbReference>
<keyword evidence="15" id="KW-1185">Reference proteome</keyword>
<feature type="domain" description="HAMP" evidence="13">
    <location>
        <begin position="192"/>
        <end position="244"/>
    </location>
</feature>
<keyword evidence="14" id="KW-0067">ATP-binding</keyword>
<keyword evidence="5" id="KW-0808">Transferase</keyword>
<dbReference type="SUPFAM" id="SSF158472">
    <property type="entry name" value="HAMP domain-like"/>
    <property type="match status" value="1"/>
</dbReference>
<dbReference type="PRINTS" id="PR00344">
    <property type="entry name" value="BCTRLSENSOR"/>
</dbReference>
<evidence type="ECO:0000256" key="9">
    <source>
        <dbReference type="ARBA" id="ARBA00023012"/>
    </source>
</evidence>
<proteinExistence type="predicted"/>
<sequence length="480" mass="52620">MVVLTALGMLFAGAAVLLVERARIDQSLAQEIEEFRALVAQGIDPVTGRRFATVDRLMFVALERNVPDRYEAMFGLVNGRVRYFSQSENADRLHDDPRFLRGVSAVLERGAPAYGDLDSPDRVVRFAVLPIDHDRAGDRQNDQRTGVQTDGWVVTHEVGRVKAEFNDVIHTYALVAAVGLVLVGAVAWFAAGRLLRPVRHVRRAAQQISETDLTQRIEVTGDDDVSELARTFNAMLDRLKAAFITQQQFLDDAGHELRTPITIVRGHLELLNDDDAAEVADTKAIVLDELDRMNRLVGDLTTLAKADRPDFIQPRPVQVGILVDEILDKARPLGTRTWQIDARADVVVFLDAQRLTQALLQLATNAVKQTVGIDTIAFGSSIDISAGTIRLWVRDTGPGVHPEDTERIFHRFQRGAGSRRFEGSGLGLSIVAAITQAHGGRVDLASSPGHGATFTLVLPMIAAPDPTDDPTDDPAQVLHL</sequence>
<reference evidence="15" key="1">
    <citation type="journal article" date="2019" name="Int. J. Syst. Evol. Microbiol.">
        <title>The Global Catalogue of Microorganisms (GCM) 10K type strain sequencing project: providing services to taxonomists for standard genome sequencing and annotation.</title>
        <authorList>
            <consortium name="The Broad Institute Genomics Platform"/>
            <consortium name="The Broad Institute Genome Sequencing Center for Infectious Disease"/>
            <person name="Wu L."/>
            <person name="Ma J."/>
        </authorList>
    </citation>
    <scope>NUCLEOTIDE SEQUENCE [LARGE SCALE GENOMIC DNA]</scope>
    <source>
        <strain evidence="15">CGMCC 4.7241</strain>
    </source>
</reference>
<dbReference type="InterPro" id="IPR036097">
    <property type="entry name" value="HisK_dim/P_sf"/>
</dbReference>
<dbReference type="CDD" id="cd00075">
    <property type="entry name" value="HATPase"/>
    <property type="match status" value="1"/>
</dbReference>
<comment type="catalytic activity">
    <reaction evidence="1">
        <text>ATP + protein L-histidine = ADP + protein N-phospho-L-histidine.</text>
        <dbReference type="EC" id="2.7.13.3"/>
    </reaction>
</comment>
<gene>
    <name evidence="14" type="ORF">ACFOUW_02690</name>
</gene>
<dbReference type="SMART" id="SM00304">
    <property type="entry name" value="HAMP"/>
    <property type="match status" value="1"/>
</dbReference>
<dbReference type="EC" id="2.7.13.3" evidence="3"/>
<dbReference type="RefSeq" id="WP_205121662.1">
    <property type="nucleotide sequence ID" value="NZ_JAFBCM010000001.1"/>
</dbReference>
<dbReference type="Pfam" id="PF02518">
    <property type="entry name" value="HATPase_c"/>
    <property type="match status" value="1"/>
</dbReference>
<dbReference type="InterPro" id="IPR005467">
    <property type="entry name" value="His_kinase_dom"/>
</dbReference>
<organism evidence="14 15">
    <name type="scientific">Tenggerimyces flavus</name>
    <dbReference type="NCBI Taxonomy" id="1708749"/>
    <lineage>
        <taxon>Bacteria</taxon>
        <taxon>Bacillati</taxon>
        <taxon>Actinomycetota</taxon>
        <taxon>Actinomycetes</taxon>
        <taxon>Propionibacteriales</taxon>
        <taxon>Nocardioidaceae</taxon>
        <taxon>Tenggerimyces</taxon>
    </lineage>
</organism>
<keyword evidence="9" id="KW-0902">Two-component regulatory system</keyword>
<keyword evidence="4" id="KW-0597">Phosphoprotein</keyword>
<keyword evidence="6 11" id="KW-0812">Transmembrane</keyword>
<dbReference type="PROSITE" id="PS50109">
    <property type="entry name" value="HIS_KIN"/>
    <property type="match status" value="1"/>
</dbReference>
<dbReference type="SUPFAM" id="SSF47384">
    <property type="entry name" value="Homodimeric domain of signal transducing histidine kinase"/>
    <property type="match status" value="1"/>
</dbReference>
<protein>
    <recommendedName>
        <fullName evidence="3">histidine kinase</fullName>
        <ecNumber evidence="3">2.7.13.3</ecNumber>
    </recommendedName>
</protein>
<dbReference type="Gene3D" id="1.10.287.130">
    <property type="match status" value="1"/>
</dbReference>
<evidence type="ECO:0000256" key="7">
    <source>
        <dbReference type="ARBA" id="ARBA00022777"/>
    </source>
</evidence>
<keyword evidence="14" id="KW-0547">Nucleotide-binding</keyword>
<dbReference type="InterPro" id="IPR050428">
    <property type="entry name" value="TCS_sensor_his_kinase"/>
</dbReference>
<evidence type="ECO:0000256" key="3">
    <source>
        <dbReference type="ARBA" id="ARBA00012438"/>
    </source>
</evidence>
<evidence type="ECO:0000313" key="14">
    <source>
        <dbReference type="EMBL" id="MFC3759729.1"/>
    </source>
</evidence>
<dbReference type="CDD" id="cd06225">
    <property type="entry name" value="HAMP"/>
    <property type="match status" value="1"/>
</dbReference>
<evidence type="ECO:0000256" key="10">
    <source>
        <dbReference type="ARBA" id="ARBA00023136"/>
    </source>
</evidence>
<dbReference type="InterPro" id="IPR003661">
    <property type="entry name" value="HisK_dim/P_dom"/>
</dbReference>
<dbReference type="CDD" id="cd00082">
    <property type="entry name" value="HisKA"/>
    <property type="match status" value="1"/>
</dbReference>
<evidence type="ECO:0000256" key="6">
    <source>
        <dbReference type="ARBA" id="ARBA00022692"/>
    </source>
</evidence>
<comment type="subcellular location">
    <subcellularLocation>
        <location evidence="2">Cell membrane</location>
    </subcellularLocation>
</comment>
<keyword evidence="7" id="KW-0418">Kinase</keyword>
<dbReference type="EMBL" id="JBHRZH010000003">
    <property type="protein sequence ID" value="MFC3759729.1"/>
    <property type="molecule type" value="Genomic_DNA"/>
</dbReference>
<evidence type="ECO:0000256" key="11">
    <source>
        <dbReference type="SAM" id="Phobius"/>
    </source>
</evidence>
<dbReference type="Proteomes" id="UP001595699">
    <property type="component" value="Unassembled WGS sequence"/>
</dbReference>
<dbReference type="PANTHER" id="PTHR45436">
    <property type="entry name" value="SENSOR HISTIDINE KINASE YKOH"/>
    <property type="match status" value="1"/>
</dbReference>
<dbReference type="Pfam" id="PF00672">
    <property type="entry name" value="HAMP"/>
    <property type="match status" value="1"/>
</dbReference>
<feature type="domain" description="Histidine kinase" evidence="12">
    <location>
        <begin position="252"/>
        <end position="462"/>
    </location>
</feature>